<dbReference type="GO" id="GO:0006270">
    <property type="term" value="P:DNA replication initiation"/>
    <property type="evidence" value="ECO:0007669"/>
    <property type="project" value="TreeGrafter"/>
</dbReference>
<evidence type="ECO:0000313" key="6">
    <source>
        <dbReference type="Proteomes" id="UP000179102"/>
    </source>
</evidence>
<dbReference type="Pfam" id="PF17764">
    <property type="entry name" value="PriA_3primeBD"/>
    <property type="match status" value="1"/>
</dbReference>
<accession>A0A1F5G5G1</accession>
<keyword evidence="2" id="KW-0067">ATP-binding</keyword>
<dbReference type="InterPro" id="IPR042115">
    <property type="entry name" value="PriA_3primeBD_sf"/>
</dbReference>
<dbReference type="GO" id="GO:0003677">
    <property type="term" value="F:DNA binding"/>
    <property type="evidence" value="ECO:0007669"/>
    <property type="project" value="UniProtKB-KW"/>
</dbReference>
<evidence type="ECO:0000256" key="1">
    <source>
        <dbReference type="ARBA" id="ARBA00022741"/>
    </source>
</evidence>
<comment type="caution">
    <text evidence="5">The sequence shown here is derived from an EMBL/GenBank/DDBJ whole genome shotgun (WGS) entry which is preliminary data.</text>
</comment>
<reference evidence="5 6" key="1">
    <citation type="journal article" date="2016" name="Nat. Commun.">
        <title>Thousands of microbial genomes shed light on interconnected biogeochemical processes in an aquifer system.</title>
        <authorList>
            <person name="Anantharaman K."/>
            <person name="Brown C.T."/>
            <person name="Hug L.A."/>
            <person name="Sharon I."/>
            <person name="Castelle C.J."/>
            <person name="Probst A.J."/>
            <person name="Thomas B.C."/>
            <person name="Singh A."/>
            <person name="Wilkins M.J."/>
            <person name="Karaoz U."/>
            <person name="Brodie E.L."/>
            <person name="Williams K.H."/>
            <person name="Hubbard S.S."/>
            <person name="Banfield J.F."/>
        </authorList>
    </citation>
    <scope>NUCLEOTIDE SEQUENCE [LARGE SCALE GENOMIC DNA]</scope>
</reference>
<dbReference type="Gene3D" id="3.40.50.300">
    <property type="entry name" value="P-loop containing nucleotide triphosphate hydrolases"/>
    <property type="match status" value="1"/>
</dbReference>
<dbReference type="Gene3D" id="3.40.1440.60">
    <property type="entry name" value="PriA, 3(prime) DNA-binding domain"/>
    <property type="match status" value="1"/>
</dbReference>
<dbReference type="GO" id="GO:0005524">
    <property type="term" value="F:ATP binding"/>
    <property type="evidence" value="ECO:0007669"/>
    <property type="project" value="UniProtKB-KW"/>
</dbReference>
<dbReference type="GO" id="GO:0043138">
    <property type="term" value="F:3'-5' DNA helicase activity"/>
    <property type="evidence" value="ECO:0007669"/>
    <property type="project" value="TreeGrafter"/>
</dbReference>
<proteinExistence type="predicted"/>
<protein>
    <recommendedName>
        <fullName evidence="4">Primosomal protein N' 3' DNA-binding domain-containing protein</fullName>
    </recommendedName>
</protein>
<dbReference type="PANTHER" id="PTHR30580">
    <property type="entry name" value="PRIMOSOMAL PROTEIN N"/>
    <property type="match status" value="1"/>
</dbReference>
<dbReference type="AlphaFoldDB" id="A0A1F5G5G1"/>
<organism evidence="5 6">
    <name type="scientific">Candidatus Curtissbacteria bacterium RIFCSPHIGHO2_01_FULL_41_11</name>
    <dbReference type="NCBI Taxonomy" id="1797711"/>
    <lineage>
        <taxon>Bacteria</taxon>
        <taxon>Candidatus Curtissiibacteriota</taxon>
    </lineage>
</organism>
<dbReference type="PANTHER" id="PTHR30580:SF0">
    <property type="entry name" value="PRIMOSOMAL PROTEIN N"/>
    <property type="match status" value="1"/>
</dbReference>
<evidence type="ECO:0000256" key="3">
    <source>
        <dbReference type="ARBA" id="ARBA00023125"/>
    </source>
</evidence>
<evidence type="ECO:0000313" key="5">
    <source>
        <dbReference type="EMBL" id="OGD87113.1"/>
    </source>
</evidence>
<dbReference type="SUPFAM" id="SSF52540">
    <property type="entry name" value="P-loop containing nucleoside triphosphate hydrolases"/>
    <property type="match status" value="1"/>
</dbReference>
<dbReference type="InterPro" id="IPR041222">
    <property type="entry name" value="PriA_3primeBD"/>
</dbReference>
<gene>
    <name evidence="5" type="ORF">A2870_02280</name>
</gene>
<evidence type="ECO:0000256" key="2">
    <source>
        <dbReference type="ARBA" id="ARBA00022840"/>
    </source>
</evidence>
<dbReference type="GO" id="GO:0006302">
    <property type="term" value="P:double-strand break repair"/>
    <property type="evidence" value="ECO:0007669"/>
    <property type="project" value="TreeGrafter"/>
</dbReference>
<keyword evidence="3" id="KW-0238">DNA-binding</keyword>
<dbReference type="STRING" id="1797711.A2870_02280"/>
<sequence>MYANVVVLTYQSPDIDSYTYEIPKILQSRIKVGQLVSVPFGKRNPIGLVISTVNQKSTTIGNIKPIISIISTNPILLPYQIKLLGWMSNYYFAPMVNCLKALLPPTPKRLYEAQQTVYRPQSITQTLVIVPNINSIPQALAKFKQAKNYAIYHSELKNSEKFEVWQKIISGNADYVFGSRLSIFAPCPKLSKIIIYDEHEGAYKDERSPYFDTLTVAEKISELTKCKLQIIDSSPKITTYFNHRQNIQIPKISTKVQIVSMLTEKAAGNSSPISDILETYIKRGSEKNKKILLFLNKKSDSGHVYCRNCKYSEFANTRPETCPECHSTEIFFNSLNVKSLAILVQKIVPEAKINLLSENRLQSTVYSLPSIDIATAAVFYKLSPKKYDLAAHIRTDSALNINDFTSQEKLFAQITNLKKLAKGLVLLQTYNPEHLVLQTVTKNNYLDFYNKHLEERKMLSYPPFSLLIKLSIKGKIEDLTEAKAQKLYEKLSLQSAVYGLQSTSLGPYKSHFTKRNLKYNIILKVKINDYSLATRENAIKNLKPVLEKVPRDVQITQEPSNLS</sequence>
<dbReference type="EMBL" id="MFAZ01000019">
    <property type="protein sequence ID" value="OGD87113.1"/>
    <property type="molecule type" value="Genomic_DNA"/>
</dbReference>
<keyword evidence="1" id="KW-0547">Nucleotide-binding</keyword>
<dbReference type="GO" id="GO:0006310">
    <property type="term" value="P:DNA recombination"/>
    <property type="evidence" value="ECO:0007669"/>
    <property type="project" value="TreeGrafter"/>
</dbReference>
<feature type="domain" description="Primosomal protein N' 3' DNA-binding" evidence="4">
    <location>
        <begin position="16"/>
        <end position="104"/>
    </location>
</feature>
<dbReference type="InterPro" id="IPR027417">
    <property type="entry name" value="P-loop_NTPase"/>
</dbReference>
<dbReference type="Proteomes" id="UP000179102">
    <property type="component" value="Unassembled WGS sequence"/>
</dbReference>
<name>A0A1F5G5G1_9BACT</name>
<evidence type="ECO:0000259" key="4">
    <source>
        <dbReference type="Pfam" id="PF17764"/>
    </source>
</evidence>